<evidence type="ECO:0000256" key="1">
    <source>
        <dbReference type="ARBA" id="ARBA00004141"/>
    </source>
</evidence>
<feature type="transmembrane region" description="Helical" evidence="6">
    <location>
        <begin position="146"/>
        <end position="167"/>
    </location>
</feature>
<evidence type="ECO:0000256" key="6">
    <source>
        <dbReference type="SAM" id="Phobius"/>
    </source>
</evidence>
<protein>
    <submittedName>
        <fullName evidence="8">Putative membrane protein YccC</fullName>
    </submittedName>
</protein>
<dbReference type="RefSeq" id="WP_121156477.1">
    <property type="nucleotide sequence ID" value="NZ_RBKT01000001.1"/>
</dbReference>
<feature type="transmembrane region" description="Helical" evidence="6">
    <location>
        <begin position="534"/>
        <end position="554"/>
    </location>
</feature>
<feature type="compositionally biased region" description="Pro residues" evidence="5">
    <location>
        <begin position="271"/>
        <end position="280"/>
    </location>
</feature>
<feature type="transmembrane region" description="Helical" evidence="6">
    <location>
        <begin position="492"/>
        <end position="522"/>
    </location>
</feature>
<evidence type="ECO:0000256" key="2">
    <source>
        <dbReference type="ARBA" id="ARBA00022692"/>
    </source>
</evidence>
<dbReference type="InterPro" id="IPR049453">
    <property type="entry name" value="Memb_transporter_dom"/>
</dbReference>
<keyword evidence="9" id="KW-1185">Reference proteome</keyword>
<evidence type="ECO:0000256" key="4">
    <source>
        <dbReference type="ARBA" id="ARBA00023136"/>
    </source>
</evidence>
<feature type="transmembrane region" description="Helical" evidence="6">
    <location>
        <begin position="96"/>
        <end position="112"/>
    </location>
</feature>
<evidence type="ECO:0000313" key="8">
    <source>
        <dbReference type="EMBL" id="RKR87751.1"/>
    </source>
</evidence>
<dbReference type="GO" id="GO:0016020">
    <property type="term" value="C:membrane"/>
    <property type="evidence" value="ECO:0007669"/>
    <property type="project" value="UniProtKB-SubCell"/>
</dbReference>
<name>A0A495JG52_9ACTN</name>
<feature type="region of interest" description="Disordered" evidence="5">
    <location>
        <begin position="265"/>
        <end position="286"/>
    </location>
</feature>
<evidence type="ECO:0000259" key="7">
    <source>
        <dbReference type="Pfam" id="PF13515"/>
    </source>
</evidence>
<organism evidence="8 9">
    <name type="scientific">Micromonospora pisi</name>
    <dbReference type="NCBI Taxonomy" id="589240"/>
    <lineage>
        <taxon>Bacteria</taxon>
        <taxon>Bacillati</taxon>
        <taxon>Actinomycetota</taxon>
        <taxon>Actinomycetes</taxon>
        <taxon>Micromonosporales</taxon>
        <taxon>Micromonosporaceae</taxon>
        <taxon>Micromonospora</taxon>
    </lineage>
</organism>
<feature type="domain" description="Integral membrane bound transporter" evidence="7">
    <location>
        <begin position="427"/>
        <end position="548"/>
    </location>
</feature>
<accession>A0A495JG52</accession>
<dbReference type="Proteomes" id="UP000277671">
    <property type="component" value="Unassembled WGS sequence"/>
</dbReference>
<keyword evidence="3 6" id="KW-1133">Transmembrane helix</keyword>
<comment type="subcellular location">
    <subcellularLocation>
        <location evidence="1">Membrane</location>
        <topology evidence="1">Multi-pass membrane protein</topology>
    </subcellularLocation>
</comment>
<dbReference type="OrthoDB" id="4638444at2"/>
<evidence type="ECO:0000313" key="9">
    <source>
        <dbReference type="Proteomes" id="UP000277671"/>
    </source>
</evidence>
<feature type="transmembrane region" description="Helical" evidence="6">
    <location>
        <begin position="71"/>
        <end position="90"/>
    </location>
</feature>
<evidence type="ECO:0000256" key="3">
    <source>
        <dbReference type="ARBA" id="ARBA00022989"/>
    </source>
</evidence>
<sequence>MSSHGALAWLGRRDPGYQIIRRALRLMLIGVGVFYSSLYVLNSATMALYGVFTVFAVGALSQLPPTPRERVRVLLVALPAAWLLVGLGTLLASHTWAAAAGMLVVGFGLTFVSVGGPRLAGVTSGLQLFYILASFGPYAPGTLGERLAGVSLSVLLLGLAELVLWPGRVTLVPYPRRLAEAADAVADLLDLLAEALSGRVDPGPETARRQAAASAALDRLTFEQLPATERPTSANARDRAMRDAAVALREALDFADRLAVDAALPGASAPPGAPRPPGTPATPDSDLDWLLRRGAELTRAAGRTFSGEGPPVDRREPLRLQQAIDEVRARPGAGPPSESGLNQLWLDTIILRLVEQVPILATAARIAARLPIDLPTPRAPQHHQPFTYAYRSTLVLYAQRLRLHLTRRSVNFQGGVRIALALASARVVAGYLDLDHGFWVLLATLTLLRTSAADTRTTLRPAVVGTVCGAAVGGGLLTVASRPEIYEGLLPLAMVLAFAVGPLLGLGWGQGFVTLLLTVLFAQIGPPNLQIVQARFLDVLIGAAVGILAGLLFWPHGGGGELRRSMANYLDQAAASVLETVEVVTGEEPDRGELARAHRAGLLAEASMVQYQSETPSRRNEGVDWSAVLIAGHRMVRGGQHRRVLQPPVHSWPRPELLGPLDDFAFRVRGAYGDVAAQLAHGRVTHPVRTPSPSGNLAGRLGVLGDSGGDRALALDLVDLEVWLMCLRTHLNRVQAPVGGEVRELPLR</sequence>
<dbReference type="AlphaFoldDB" id="A0A495JG52"/>
<comment type="caution">
    <text evidence="8">The sequence shown here is derived from an EMBL/GenBank/DDBJ whole genome shotgun (WGS) entry which is preliminary data.</text>
</comment>
<proteinExistence type="predicted"/>
<feature type="transmembrane region" description="Helical" evidence="6">
    <location>
        <begin position="119"/>
        <end position="140"/>
    </location>
</feature>
<dbReference type="EMBL" id="RBKT01000001">
    <property type="protein sequence ID" value="RKR87751.1"/>
    <property type="molecule type" value="Genomic_DNA"/>
</dbReference>
<feature type="transmembrane region" description="Helical" evidence="6">
    <location>
        <begin position="47"/>
        <end position="64"/>
    </location>
</feature>
<feature type="transmembrane region" description="Helical" evidence="6">
    <location>
        <begin position="462"/>
        <end position="480"/>
    </location>
</feature>
<keyword evidence="2 6" id="KW-0812">Transmembrane</keyword>
<evidence type="ECO:0000256" key="5">
    <source>
        <dbReference type="SAM" id="MobiDB-lite"/>
    </source>
</evidence>
<keyword evidence="4 6" id="KW-0472">Membrane</keyword>
<dbReference type="Pfam" id="PF13515">
    <property type="entry name" value="FUSC_2"/>
    <property type="match status" value="1"/>
</dbReference>
<gene>
    <name evidence="8" type="ORF">BDK92_2043</name>
</gene>
<reference evidence="8 9" key="1">
    <citation type="submission" date="2018-10" db="EMBL/GenBank/DDBJ databases">
        <title>Sequencing the genomes of 1000 actinobacteria strains.</title>
        <authorList>
            <person name="Klenk H.-P."/>
        </authorList>
    </citation>
    <scope>NUCLEOTIDE SEQUENCE [LARGE SCALE GENOMIC DNA]</scope>
    <source>
        <strain evidence="8 9">DSM 45175</strain>
    </source>
</reference>